<reference evidence="2" key="2">
    <citation type="submission" date="2020-09" db="EMBL/GenBank/DDBJ databases">
        <authorList>
            <person name="Sun Q."/>
            <person name="Zhou Y."/>
        </authorList>
    </citation>
    <scope>NUCLEOTIDE SEQUENCE</scope>
    <source>
        <strain evidence="2">CGMCC 1.15762</strain>
    </source>
</reference>
<proteinExistence type="predicted"/>
<sequence>MAGRDGRRVVPGRGLAPVRTKPHRHREPGTVFHRGLVVAQDLQARPIRRLQPLNERVERPALMMAEGVGLRRAVAAEQAVLNHV</sequence>
<evidence type="ECO:0000313" key="2">
    <source>
        <dbReference type="EMBL" id="GGG60040.1"/>
    </source>
</evidence>
<dbReference type="EMBL" id="BMJV01000001">
    <property type="protein sequence ID" value="GGG60040.1"/>
    <property type="molecule type" value="Genomic_DNA"/>
</dbReference>
<accession>A0A8J2ZGJ2</accession>
<reference evidence="2" key="1">
    <citation type="journal article" date="2014" name="Int. J. Syst. Evol. Microbiol.">
        <title>Complete genome sequence of Corynebacterium casei LMG S-19264T (=DSM 44701T), isolated from a smear-ripened cheese.</title>
        <authorList>
            <consortium name="US DOE Joint Genome Institute (JGI-PGF)"/>
            <person name="Walter F."/>
            <person name="Albersmeier A."/>
            <person name="Kalinowski J."/>
            <person name="Ruckert C."/>
        </authorList>
    </citation>
    <scope>NUCLEOTIDE SEQUENCE</scope>
    <source>
        <strain evidence="2">CGMCC 1.15762</strain>
    </source>
</reference>
<protein>
    <submittedName>
        <fullName evidence="2">Uncharacterized protein</fullName>
    </submittedName>
</protein>
<evidence type="ECO:0000256" key="1">
    <source>
        <dbReference type="SAM" id="MobiDB-lite"/>
    </source>
</evidence>
<feature type="region of interest" description="Disordered" evidence="1">
    <location>
        <begin position="1"/>
        <end position="29"/>
    </location>
</feature>
<name>A0A8J2ZGJ2_9RHOB</name>
<gene>
    <name evidence="2" type="ORF">GCM10011415_02490</name>
</gene>
<comment type="caution">
    <text evidence="2">The sequence shown here is derived from an EMBL/GenBank/DDBJ whole genome shotgun (WGS) entry which is preliminary data.</text>
</comment>
<dbReference type="AlphaFoldDB" id="A0A8J2ZGJ2"/>
<organism evidence="2 3">
    <name type="scientific">Salipiger pallidus</name>
    <dbReference type="NCBI Taxonomy" id="1775170"/>
    <lineage>
        <taxon>Bacteria</taxon>
        <taxon>Pseudomonadati</taxon>
        <taxon>Pseudomonadota</taxon>
        <taxon>Alphaproteobacteria</taxon>
        <taxon>Rhodobacterales</taxon>
        <taxon>Roseobacteraceae</taxon>
        <taxon>Salipiger</taxon>
    </lineage>
</organism>
<keyword evidence="3" id="KW-1185">Reference proteome</keyword>
<dbReference type="Proteomes" id="UP000617145">
    <property type="component" value="Unassembled WGS sequence"/>
</dbReference>
<evidence type="ECO:0000313" key="3">
    <source>
        <dbReference type="Proteomes" id="UP000617145"/>
    </source>
</evidence>